<dbReference type="PANTHER" id="PTHR48445">
    <property type="entry name" value="OS02G0782100 PROTEIN"/>
    <property type="match status" value="1"/>
</dbReference>
<accession>A0AAV7E7I3</accession>
<keyword evidence="6" id="KW-1185">Reference proteome</keyword>
<feature type="compositionally biased region" description="Polar residues" evidence="2">
    <location>
        <begin position="1181"/>
        <end position="1194"/>
    </location>
</feature>
<dbReference type="SUPFAM" id="SSF48371">
    <property type="entry name" value="ARM repeat"/>
    <property type="match status" value="1"/>
</dbReference>
<gene>
    <name evidence="5" type="ORF">H6P81_015072</name>
</gene>
<feature type="region of interest" description="Disordered" evidence="2">
    <location>
        <begin position="1267"/>
        <end position="1298"/>
    </location>
</feature>
<feature type="compositionally biased region" description="Polar residues" evidence="2">
    <location>
        <begin position="1038"/>
        <end position="1047"/>
    </location>
</feature>
<dbReference type="PANTHER" id="PTHR48445:SF1">
    <property type="entry name" value="OS02G0782100 PROTEIN"/>
    <property type="match status" value="1"/>
</dbReference>
<evidence type="ECO:0008006" key="7">
    <source>
        <dbReference type="Google" id="ProtNLM"/>
    </source>
</evidence>
<proteinExistence type="inferred from homology"/>
<feature type="region of interest" description="Disordered" evidence="2">
    <location>
        <begin position="1084"/>
        <end position="1114"/>
    </location>
</feature>
<protein>
    <recommendedName>
        <fullName evidence="7">RRP12-like protein</fullName>
    </recommendedName>
</protein>
<comment type="similarity">
    <text evidence="1">Belongs to the RRP12 family.</text>
</comment>
<dbReference type="Gene3D" id="1.25.10.10">
    <property type="entry name" value="Leucine-rich Repeat Variant"/>
    <property type="match status" value="2"/>
</dbReference>
<dbReference type="Pfam" id="PF08161">
    <property type="entry name" value="RRP12_HEAT"/>
    <property type="match status" value="1"/>
</dbReference>
<evidence type="ECO:0000313" key="5">
    <source>
        <dbReference type="EMBL" id="KAG9443732.1"/>
    </source>
</evidence>
<dbReference type="InterPro" id="IPR011989">
    <property type="entry name" value="ARM-like"/>
</dbReference>
<name>A0AAV7E7I3_ARIFI</name>
<comment type="caution">
    <text evidence="5">The sequence shown here is derived from an EMBL/GenBank/DDBJ whole genome shotgun (WGS) entry which is preliminary data.</text>
</comment>
<organism evidence="5 6">
    <name type="scientific">Aristolochia fimbriata</name>
    <name type="common">White veined hardy Dutchman's pipe vine</name>
    <dbReference type="NCBI Taxonomy" id="158543"/>
    <lineage>
        <taxon>Eukaryota</taxon>
        <taxon>Viridiplantae</taxon>
        <taxon>Streptophyta</taxon>
        <taxon>Embryophyta</taxon>
        <taxon>Tracheophyta</taxon>
        <taxon>Spermatophyta</taxon>
        <taxon>Magnoliopsida</taxon>
        <taxon>Magnoliidae</taxon>
        <taxon>Piperales</taxon>
        <taxon>Aristolochiaceae</taxon>
        <taxon>Aristolochia</taxon>
    </lineage>
</organism>
<dbReference type="InterPro" id="IPR057860">
    <property type="entry name" value="HEAT_RRP12_N"/>
</dbReference>
<reference evidence="5 6" key="1">
    <citation type="submission" date="2021-07" db="EMBL/GenBank/DDBJ databases">
        <title>The Aristolochia fimbriata genome: insights into angiosperm evolution, floral development and chemical biosynthesis.</title>
        <authorList>
            <person name="Jiao Y."/>
        </authorList>
    </citation>
    <scope>NUCLEOTIDE SEQUENCE [LARGE SCALE GENOMIC DNA]</scope>
    <source>
        <strain evidence="5">IBCAS-2021</strain>
        <tissue evidence="5">Leaf</tissue>
    </source>
</reference>
<evidence type="ECO:0000313" key="6">
    <source>
        <dbReference type="Proteomes" id="UP000825729"/>
    </source>
</evidence>
<evidence type="ECO:0000259" key="4">
    <source>
        <dbReference type="Pfam" id="PF25772"/>
    </source>
</evidence>
<feature type="region of interest" description="Disordered" evidence="2">
    <location>
        <begin position="1014"/>
        <end position="1047"/>
    </location>
</feature>
<dbReference type="EMBL" id="JAINDJ010000006">
    <property type="protein sequence ID" value="KAG9443732.1"/>
    <property type="molecule type" value="Genomic_DNA"/>
</dbReference>
<dbReference type="InterPro" id="IPR012978">
    <property type="entry name" value="HEAT_RRP12"/>
</dbReference>
<feature type="compositionally biased region" description="Basic and acidic residues" evidence="2">
    <location>
        <begin position="1023"/>
        <end position="1037"/>
    </location>
</feature>
<dbReference type="Proteomes" id="UP000825729">
    <property type="component" value="Unassembled WGS sequence"/>
</dbReference>
<feature type="domain" description="RRP12 N-terminal HEAT" evidence="4">
    <location>
        <begin position="24"/>
        <end position="292"/>
    </location>
</feature>
<dbReference type="Pfam" id="PF25772">
    <property type="entry name" value="HEAT_RRP12_N"/>
    <property type="match status" value="1"/>
</dbReference>
<evidence type="ECO:0000256" key="1">
    <source>
        <dbReference type="ARBA" id="ARBA00007690"/>
    </source>
</evidence>
<evidence type="ECO:0000256" key="2">
    <source>
        <dbReference type="SAM" id="MobiDB-lite"/>
    </source>
</evidence>
<feature type="compositionally biased region" description="Basic residues" evidence="2">
    <location>
        <begin position="1283"/>
        <end position="1298"/>
    </location>
</feature>
<evidence type="ECO:0000259" key="3">
    <source>
        <dbReference type="Pfam" id="PF08161"/>
    </source>
</evidence>
<feature type="region of interest" description="Disordered" evidence="2">
    <location>
        <begin position="1133"/>
        <end position="1224"/>
    </location>
</feature>
<feature type="domain" description="RRP12 HEAT" evidence="3">
    <location>
        <begin position="360"/>
        <end position="663"/>
    </location>
</feature>
<sequence length="1298" mass="143706">MEASQADCVTLSMEASQADEVHLSMEESVDLCESVLARFRNSTREDHQHLCAVISAMSQELKDHKLPSTPISYFGATISSLTRLSSDSSGSDPVVTALLTVLSLAVPRISVSVLRVNRSLISETVERVLGYSSVSIGGVKAGLKCISHLIVAGDKKSWSSVASLYGIILRFITDHRAKVRNQSHSCLCDILKSFQGSSLLAPASEGITSLFERFLLLAGGSRPSGTASTEESKGALEVLYILAAMKDCLPLMPMKFSTNIFKYLKTLLELQQPIVTRHVMNVLQGFLFNASSELSPEVMLDLMCSLASSLTVKERTAEEMTSTARLLHIGVSRVYSLNREICAPKLPYIFSALGEILTCEHEESIHAATEALIGLVDTCIDEKLIYDGLDLSRVNQSGRSGPTFIEKICATIESLLGYQYNAVWDLSFRVVSAMFAKLGDSSVHLMRGSIQSLADMQKLSDEDLIYRKQLLECVGSAVGAMGPKNFLSLLPLNLDVDDLSDANVWLLPVLKQYIVGAHLSFFTHDILGLVGTLQQKSEKLEREGRIVSSRTVDGLVYSLWSLLPAFCNYPVDTAKSFGGLTKALSSALHKGPDLHGLICSSIQILIQQNKRVLEENIEQTDDGVKVHEQRARNLYTKQVAADNLNALRISVPEFFSDLSGVFLKSSTDSGGCLQATIGEFASIADKKFVKRFFSNTMKMLLKVTKAVSEQSKLSNPMQIDDSTNDSSPSLKRIKLLDLAISLLPGLGVEEINLLFVAIEPVFKDEEGFAQKKAYKILSIILKERTEFIGSNLNRLLELMIEVMPFCHFSAKRHRLDCLFFLIAYVVKDSSEQRKHEVISSFLTEIILALKEPNKKTRNRAYDLLVKIGHACGDEDQGGKKENLQQFFSMIAGGLAGDTPHMISAAVKGLARLAYEFSDLISTAYNLLPSAYLLLQRKNREIIKANLGLLKVIVAKSQAEGLQSHLKSMVEGLLKWQDNSKNHFKAKVKLLLEMLVRKCGLDAVKAAMPEEHRKLLTNIRKTKERKERKMSAKSDTDSRSLQSKATTSRLSRWNHTNIFSDFGNEEAADSDTELMEASSIFDTRTKAKSRFTSKGSSLRSARARPAGKSLAEDLSDQLENDPLDLLDRQKTRAALRSSGQLKRKQDMDNDLEVDSDGRLVIREDDGPKKRESTNSGHDTETRSLTSHYSRSTAKSLSERRKKQKTTDAGWAYTGNEYKSKRARGDLKKKGKLEPYAYWPLDRKMLSRREEHKATARKGMASVVKLAKKLEGKSASGALSVNGPKLKKSTRRKGKKSKSS</sequence>
<dbReference type="InterPro" id="IPR016024">
    <property type="entry name" value="ARM-type_fold"/>
</dbReference>
<feature type="compositionally biased region" description="Basic and acidic residues" evidence="2">
    <location>
        <begin position="1154"/>
        <end position="1180"/>
    </location>
</feature>